<accession>A0A0F9M774</accession>
<organism evidence="1">
    <name type="scientific">marine sediment metagenome</name>
    <dbReference type="NCBI Taxonomy" id="412755"/>
    <lineage>
        <taxon>unclassified sequences</taxon>
        <taxon>metagenomes</taxon>
        <taxon>ecological metagenomes</taxon>
    </lineage>
</organism>
<name>A0A0F9M774_9ZZZZ</name>
<proteinExistence type="predicted"/>
<protein>
    <submittedName>
        <fullName evidence="1">Uncharacterized protein</fullName>
    </submittedName>
</protein>
<comment type="caution">
    <text evidence="1">The sequence shown here is derived from an EMBL/GenBank/DDBJ whole genome shotgun (WGS) entry which is preliminary data.</text>
</comment>
<reference evidence="1" key="1">
    <citation type="journal article" date="2015" name="Nature">
        <title>Complex archaea that bridge the gap between prokaryotes and eukaryotes.</title>
        <authorList>
            <person name="Spang A."/>
            <person name="Saw J.H."/>
            <person name="Jorgensen S.L."/>
            <person name="Zaremba-Niedzwiedzka K."/>
            <person name="Martijn J."/>
            <person name="Lind A.E."/>
            <person name="van Eijk R."/>
            <person name="Schleper C."/>
            <person name="Guy L."/>
            <person name="Ettema T.J."/>
        </authorList>
    </citation>
    <scope>NUCLEOTIDE SEQUENCE</scope>
</reference>
<evidence type="ECO:0000313" key="1">
    <source>
        <dbReference type="EMBL" id="KKM65052.1"/>
    </source>
</evidence>
<gene>
    <name evidence="1" type="ORF">LCGC14_1495110</name>
</gene>
<sequence length="99" mass="11320">FNLIDFIPDIILILEIKPPLHIYSLVDFIPIIHSVFKLTIDTKDLNLNFPSEVTEEVTFLYENLEILKGTLEEGFTGQFTTTDGKIVHVRNGIIIDVFT</sequence>
<feature type="non-terminal residue" evidence="1">
    <location>
        <position position="1"/>
    </location>
</feature>
<dbReference type="EMBL" id="LAZR01010788">
    <property type="protein sequence ID" value="KKM65052.1"/>
    <property type="molecule type" value="Genomic_DNA"/>
</dbReference>
<dbReference type="AlphaFoldDB" id="A0A0F9M774"/>